<keyword evidence="4" id="KW-0479">Metal-binding</keyword>
<evidence type="ECO:0000256" key="3">
    <source>
        <dbReference type="ARBA" id="ARBA00022598"/>
    </source>
</evidence>
<evidence type="ECO:0000256" key="7">
    <source>
        <dbReference type="ARBA" id="ARBA00022842"/>
    </source>
</evidence>
<keyword evidence="5" id="KW-0547">Nucleotide-binding</keyword>
<dbReference type="InterPro" id="IPR017866">
    <property type="entry name" value="Succ-CoA_synthase_bsu_CS"/>
</dbReference>
<accession>A0A6J7D3X1</accession>
<dbReference type="PANTHER" id="PTHR11815">
    <property type="entry name" value="SUCCINYL-COA SYNTHETASE BETA CHAIN"/>
    <property type="match status" value="1"/>
</dbReference>
<dbReference type="InterPro" id="IPR016102">
    <property type="entry name" value="Succinyl-CoA_synth-like"/>
</dbReference>
<dbReference type="GO" id="GO:0004775">
    <property type="term" value="F:succinate-CoA ligase (ADP-forming) activity"/>
    <property type="evidence" value="ECO:0007669"/>
    <property type="project" value="TreeGrafter"/>
</dbReference>
<evidence type="ECO:0000256" key="6">
    <source>
        <dbReference type="ARBA" id="ARBA00022840"/>
    </source>
</evidence>
<dbReference type="Pfam" id="PF08442">
    <property type="entry name" value="ATP-grasp_2"/>
    <property type="match status" value="1"/>
</dbReference>
<dbReference type="NCBIfam" id="NF001913">
    <property type="entry name" value="PRK00696.1"/>
    <property type="match status" value="1"/>
</dbReference>
<keyword evidence="2" id="KW-0816">Tricarboxylic acid cycle</keyword>
<gene>
    <name evidence="9" type="ORF">UFOPK3389_00413</name>
</gene>
<dbReference type="InterPro" id="IPR013815">
    <property type="entry name" value="ATP_grasp_subdomain_1"/>
</dbReference>
<proteinExistence type="inferred from homology"/>
<protein>
    <submittedName>
        <fullName evidence="9">Unannotated protein</fullName>
    </submittedName>
</protein>
<dbReference type="InterPro" id="IPR005811">
    <property type="entry name" value="SUCC_ACL_C"/>
</dbReference>
<dbReference type="GO" id="GO:0006099">
    <property type="term" value="P:tricarboxylic acid cycle"/>
    <property type="evidence" value="ECO:0007669"/>
    <property type="project" value="UniProtKB-KW"/>
</dbReference>
<dbReference type="EMBL" id="CAFBLL010000060">
    <property type="protein sequence ID" value="CAB4864891.1"/>
    <property type="molecule type" value="Genomic_DNA"/>
</dbReference>
<dbReference type="Gene3D" id="3.40.50.261">
    <property type="entry name" value="Succinyl-CoA synthetase domains"/>
    <property type="match status" value="1"/>
</dbReference>
<dbReference type="HAMAP" id="MF_00558">
    <property type="entry name" value="Succ_CoA_beta"/>
    <property type="match status" value="1"/>
</dbReference>
<dbReference type="GO" id="GO:0005524">
    <property type="term" value="F:ATP binding"/>
    <property type="evidence" value="ECO:0007669"/>
    <property type="project" value="UniProtKB-KW"/>
</dbReference>
<dbReference type="PROSITE" id="PS50975">
    <property type="entry name" value="ATP_GRASP"/>
    <property type="match status" value="1"/>
</dbReference>
<keyword evidence="7" id="KW-0460">Magnesium</keyword>
<dbReference type="Gene3D" id="3.30.470.20">
    <property type="entry name" value="ATP-grasp fold, B domain"/>
    <property type="match status" value="1"/>
</dbReference>
<comment type="cofactor">
    <cofactor evidence="1">
        <name>Mg(2+)</name>
        <dbReference type="ChEBI" id="CHEBI:18420"/>
    </cofactor>
</comment>
<evidence type="ECO:0000259" key="8">
    <source>
        <dbReference type="PROSITE" id="PS50975"/>
    </source>
</evidence>
<dbReference type="PIRSF" id="PIRSF001554">
    <property type="entry name" value="SucCS_beta"/>
    <property type="match status" value="1"/>
</dbReference>
<dbReference type="SUPFAM" id="SSF52210">
    <property type="entry name" value="Succinyl-CoA synthetase domains"/>
    <property type="match status" value="1"/>
</dbReference>
<dbReference type="PROSITE" id="PS01217">
    <property type="entry name" value="SUCCINYL_COA_LIG_3"/>
    <property type="match status" value="1"/>
</dbReference>
<dbReference type="FunFam" id="3.30.1490.20:FF:000014">
    <property type="entry name" value="Succinate--CoA ligase [ADP-forming] subunit beta"/>
    <property type="match status" value="1"/>
</dbReference>
<organism evidence="9">
    <name type="scientific">freshwater metagenome</name>
    <dbReference type="NCBI Taxonomy" id="449393"/>
    <lineage>
        <taxon>unclassified sequences</taxon>
        <taxon>metagenomes</taxon>
        <taxon>ecological metagenomes</taxon>
    </lineage>
</organism>
<evidence type="ECO:0000313" key="9">
    <source>
        <dbReference type="EMBL" id="CAB4864891.1"/>
    </source>
</evidence>
<dbReference type="InterPro" id="IPR005809">
    <property type="entry name" value="Succ_CoA_ligase-like_bsu"/>
</dbReference>
<dbReference type="AlphaFoldDB" id="A0A6J7D3X1"/>
<evidence type="ECO:0000256" key="5">
    <source>
        <dbReference type="ARBA" id="ARBA00022741"/>
    </source>
</evidence>
<dbReference type="InterPro" id="IPR011761">
    <property type="entry name" value="ATP-grasp"/>
</dbReference>
<sequence length="385" mass="40911">MDLFEYQARDIFEKYNVPVLKGLIADTPEQAQKAAEQIGGTVVVKAQVKIGGRGKAGGVKVAHSPEEARQAAEKILGLDIKGHVVKRVMIAEGAKIAKEFYFSVLLDRSNRTFLALCSVEGGMDIEQLAEERPEALAKVPIDAVKGIDLAKALEIAKLGGFDDELAAKVAPVFVKLYEVFKKEDTTLVEVNPLVLTEDGEVIALDGKVTLDDNAEFRHEREQMERDELDPLEAKAKQMDLNYVKLDGEVGIIGNGAGLVMSTLDVVAYAGARHGGVKPANFLDIGGGASAEVMAAGLDVILNDPQVKSVFVNVFGGITACDAVANGIVGALDTLGSKASKPLVVRLDGNNVNEGRKILADANHPLVTVVETMDEAANKAAELASK</sequence>
<dbReference type="GO" id="GO:0006104">
    <property type="term" value="P:succinyl-CoA metabolic process"/>
    <property type="evidence" value="ECO:0007669"/>
    <property type="project" value="TreeGrafter"/>
</dbReference>
<reference evidence="9" key="1">
    <citation type="submission" date="2020-05" db="EMBL/GenBank/DDBJ databases">
        <authorList>
            <person name="Chiriac C."/>
            <person name="Salcher M."/>
            <person name="Ghai R."/>
            <person name="Kavagutti S V."/>
        </authorList>
    </citation>
    <scope>NUCLEOTIDE SEQUENCE</scope>
</reference>
<dbReference type="PANTHER" id="PTHR11815:SF10">
    <property type="entry name" value="SUCCINATE--COA LIGASE [GDP-FORMING] SUBUNIT BETA, MITOCHONDRIAL"/>
    <property type="match status" value="1"/>
</dbReference>
<feature type="domain" description="ATP-grasp" evidence="8">
    <location>
        <begin position="9"/>
        <end position="239"/>
    </location>
</feature>
<dbReference type="Gene3D" id="3.30.1490.20">
    <property type="entry name" value="ATP-grasp fold, A domain"/>
    <property type="match status" value="1"/>
</dbReference>
<dbReference type="GO" id="GO:0046872">
    <property type="term" value="F:metal ion binding"/>
    <property type="evidence" value="ECO:0007669"/>
    <property type="project" value="UniProtKB-KW"/>
</dbReference>
<name>A0A6J7D3X1_9ZZZZ</name>
<dbReference type="FunFam" id="3.40.50.261:FF:000007">
    <property type="entry name" value="Succinate--CoA ligase [ADP-forming] subunit beta"/>
    <property type="match status" value="1"/>
</dbReference>
<dbReference type="FunFam" id="3.30.470.20:FF:000002">
    <property type="entry name" value="Succinate--CoA ligase [ADP-forming] subunit beta"/>
    <property type="match status" value="1"/>
</dbReference>
<dbReference type="SUPFAM" id="SSF56059">
    <property type="entry name" value="Glutathione synthetase ATP-binding domain-like"/>
    <property type="match status" value="1"/>
</dbReference>
<keyword evidence="6" id="KW-0067">ATP-binding</keyword>
<dbReference type="InterPro" id="IPR013650">
    <property type="entry name" value="ATP-grasp_succ-CoA_synth-type"/>
</dbReference>
<dbReference type="GO" id="GO:0005829">
    <property type="term" value="C:cytosol"/>
    <property type="evidence" value="ECO:0007669"/>
    <property type="project" value="TreeGrafter"/>
</dbReference>
<evidence type="ECO:0000256" key="1">
    <source>
        <dbReference type="ARBA" id="ARBA00001946"/>
    </source>
</evidence>
<dbReference type="Pfam" id="PF00549">
    <property type="entry name" value="Ligase_CoA"/>
    <property type="match status" value="1"/>
</dbReference>
<evidence type="ECO:0000256" key="4">
    <source>
        <dbReference type="ARBA" id="ARBA00022723"/>
    </source>
</evidence>
<keyword evidence="3" id="KW-0436">Ligase</keyword>
<dbReference type="NCBIfam" id="TIGR01016">
    <property type="entry name" value="sucCoAbeta"/>
    <property type="match status" value="1"/>
</dbReference>
<evidence type="ECO:0000256" key="2">
    <source>
        <dbReference type="ARBA" id="ARBA00022532"/>
    </source>
</evidence>
<dbReference type="GO" id="GO:0042709">
    <property type="term" value="C:succinate-CoA ligase complex"/>
    <property type="evidence" value="ECO:0007669"/>
    <property type="project" value="TreeGrafter"/>
</dbReference>